<comment type="caution">
    <text evidence="1">The sequence shown here is derived from an EMBL/GenBank/DDBJ whole genome shotgun (WGS) entry which is preliminary data.</text>
</comment>
<sequence length="31" mass="3521">MRFALTIDLEKSVTKTSMRGDGEESMKQDCL</sequence>
<name>A0A132AGF7_SARSC</name>
<evidence type="ECO:0000313" key="2">
    <source>
        <dbReference type="Proteomes" id="UP000616769"/>
    </source>
</evidence>
<dbReference type="AlphaFoldDB" id="A0A132AGF7"/>
<protein>
    <submittedName>
        <fullName evidence="1">Uncharacterized protein</fullName>
    </submittedName>
</protein>
<proteinExistence type="predicted"/>
<dbReference type="EMBL" id="JXLN01014498">
    <property type="protein sequence ID" value="KPM10086.1"/>
    <property type="molecule type" value="Genomic_DNA"/>
</dbReference>
<accession>A0A132AGF7</accession>
<evidence type="ECO:0000313" key="1">
    <source>
        <dbReference type="EMBL" id="KPM10086.1"/>
    </source>
</evidence>
<gene>
    <name evidence="1" type="ORF">QR98_0086350</name>
</gene>
<reference evidence="1 2" key="1">
    <citation type="journal article" date="2015" name="Parasit. Vectors">
        <title>Draft genome of the scabies mite.</title>
        <authorList>
            <person name="Rider S.D.Jr."/>
            <person name="Morgan M.S."/>
            <person name="Arlian L.G."/>
        </authorList>
    </citation>
    <scope>NUCLEOTIDE SEQUENCE [LARGE SCALE GENOMIC DNA]</scope>
    <source>
        <strain evidence="1">Arlian Lab</strain>
    </source>
</reference>
<dbReference type="VEuPathDB" id="VectorBase:SSCA007462"/>
<organism evidence="1 2">
    <name type="scientific">Sarcoptes scabiei</name>
    <name type="common">Itch mite</name>
    <name type="synonym">Acarus scabiei</name>
    <dbReference type="NCBI Taxonomy" id="52283"/>
    <lineage>
        <taxon>Eukaryota</taxon>
        <taxon>Metazoa</taxon>
        <taxon>Ecdysozoa</taxon>
        <taxon>Arthropoda</taxon>
        <taxon>Chelicerata</taxon>
        <taxon>Arachnida</taxon>
        <taxon>Acari</taxon>
        <taxon>Acariformes</taxon>
        <taxon>Sarcoptiformes</taxon>
        <taxon>Astigmata</taxon>
        <taxon>Psoroptidia</taxon>
        <taxon>Sarcoptoidea</taxon>
        <taxon>Sarcoptidae</taxon>
        <taxon>Sarcoptinae</taxon>
        <taxon>Sarcoptes</taxon>
    </lineage>
</organism>
<dbReference type="Proteomes" id="UP000616769">
    <property type="component" value="Unassembled WGS sequence"/>
</dbReference>